<keyword evidence="1" id="KW-0732">Signal</keyword>
<dbReference type="AlphaFoldDB" id="A0A1B7X627"/>
<organism evidence="2 3">
    <name type="scientific">Aphanizomenon flos-aquae WA102</name>
    <dbReference type="NCBI Taxonomy" id="1710896"/>
    <lineage>
        <taxon>Bacteria</taxon>
        <taxon>Bacillati</taxon>
        <taxon>Cyanobacteriota</taxon>
        <taxon>Cyanophyceae</taxon>
        <taxon>Nostocales</taxon>
        <taxon>Aphanizomenonaceae</taxon>
        <taxon>Aphanizomenon</taxon>
    </lineage>
</organism>
<feature type="signal peptide" evidence="1">
    <location>
        <begin position="1"/>
        <end position="19"/>
    </location>
</feature>
<name>A0A1B7X627_APHFL</name>
<dbReference type="EMBL" id="LJOW01000015">
    <property type="protein sequence ID" value="OBQ44750.1"/>
    <property type="molecule type" value="Genomic_DNA"/>
</dbReference>
<protein>
    <recommendedName>
        <fullName evidence="4">Spore coat protein U domain-containing protein</fullName>
    </recommendedName>
</protein>
<sequence>MMIHRLTAVSVFAVLNALAFPSKSEAQATSDVNFNGNITATITIEVGSPANPTPSIGFSANEAQLTGTADVSISCTTTAFFFSMSVPQRIAAPSGFDDTFRKARIRSGNRMTTAEVGSSTGFPGWGDSFPEPLSISGCTDEPLVVEMIAGSANAQSNPVGSYIYKVTLTATPQ</sequence>
<feature type="chain" id="PRO_5008600397" description="Spore coat protein U domain-containing protein" evidence="1">
    <location>
        <begin position="20"/>
        <end position="173"/>
    </location>
</feature>
<evidence type="ECO:0000313" key="2">
    <source>
        <dbReference type="EMBL" id="OBQ44750.1"/>
    </source>
</evidence>
<dbReference type="Proteomes" id="UP000092093">
    <property type="component" value="Unassembled WGS sequence"/>
</dbReference>
<evidence type="ECO:0000256" key="1">
    <source>
        <dbReference type="SAM" id="SignalP"/>
    </source>
</evidence>
<evidence type="ECO:0000313" key="3">
    <source>
        <dbReference type="Proteomes" id="UP000092093"/>
    </source>
</evidence>
<accession>A0A1B7X627</accession>
<proteinExistence type="predicted"/>
<comment type="caution">
    <text evidence="2">The sequence shown here is derived from an EMBL/GenBank/DDBJ whole genome shotgun (WGS) entry which is preliminary data.</text>
</comment>
<reference evidence="2 3" key="1">
    <citation type="submission" date="2015-09" db="EMBL/GenBank/DDBJ databases">
        <title>Aphanizomenon flos-aquae WA102.</title>
        <authorList>
            <person name="Driscoll C."/>
        </authorList>
    </citation>
    <scope>NUCLEOTIDE SEQUENCE [LARGE SCALE GENOMIC DNA]</scope>
    <source>
        <strain evidence="2">WA102</strain>
    </source>
</reference>
<evidence type="ECO:0008006" key="4">
    <source>
        <dbReference type="Google" id="ProtNLM"/>
    </source>
</evidence>
<gene>
    <name evidence="2" type="ORF">AN484_05300</name>
</gene>